<dbReference type="InterPro" id="IPR001810">
    <property type="entry name" value="F-box_dom"/>
</dbReference>
<dbReference type="Proteomes" id="UP000694853">
    <property type="component" value="Unplaced"/>
</dbReference>
<dbReference type="GeneID" id="113871787"/>
<dbReference type="RefSeq" id="XP_027364695.1">
    <property type="nucleotide sequence ID" value="XM_027508894.1"/>
</dbReference>
<dbReference type="PROSITE" id="PS50181">
    <property type="entry name" value="FBOX"/>
    <property type="match status" value="1"/>
</dbReference>
<evidence type="ECO:0000313" key="2">
    <source>
        <dbReference type="Proteomes" id="UP000694853"/>
    </source>
</evidence>
<keyword evidence="2" id="KW-1185">Reference proteome</keyword>
<protein>
    <submittedName>
        <fullName evidence="3">F-box/kelch-repeat protein At3g23880-like</fullName>
    </submittedName>
</protein>
<dbReference type="PANTHER" id="PTHR31672">
    <property type="entry name" value="BNACNNG10540D PROTEIN"/>
    <property type="match status" value="1"/>
</dbReference>
<dbReference type="SUPFAM" id="SSF81383">
    <property type="entry name" value="F-box domain"/>
    <property type="match status" value="1"/>
</dbReference>
<dbReference type="NCBIfam" id="TIGR01640">
    <property type="entry name" value="F_box_assoc_1"/>
    <property type="match status" value="1"/>
</dbReference>
<dbReference type="KEGG" id="aprc:113871787"/>
<dbReference type="PANTHER" id="PTHR31672:SF13">
    <property type="entry name" value="F-BOX PROTEIN CPR30-LIKE"/>
    <property type="match status" value="1"/>
</dbReference>
<evidence type="ECO:0000313" key="3">
    <source>
        <dbReference type="RefSeq" id="XP_027364695.1"/>
    </source>
</evidence>
<dbReference type="InterPro" id="IPR050796">
    <property type="entry name" value="SCF_F-box_component"/>
</dbReference>
<reference evidence="2" key="1">
    <citation type="journal article" date="2019" name="Toxins">
        <title>Detection of Abrin-Like and Prepropulchellin-Like Toxin Genes and Transcripts Using Whole Genome Sequencing and Full-Length Transcript Sequencing of Abrus precatorius.</title>
        <authorList>
            <person name="Hovde B.T."/>
            <person name="Daligault H.E."/>
            <person name="Hanschen E.R."/>
            <person name="Kunde Y.A."/>
            <person name="Johnson M.B."/>
            <person name="Starkenburg S.R."/>
            <person name="Johnson S.L."/>
        </authorList>
    </citation>
    <scope>NUCLEOTIDE SEQUENCE [LARGE SCALE GENOMIC DNA]</scope>
</reference>
<feature type="domain" description="F-box" evidence="1">
    <location>
        <begin position="21"/>
        <end position="61"/>
    </location>
</feature>
<dbReference type="InterPro" id="IPR006527">
    <property type="entry name" value="F-box-assoc_dom_typ1"/>
</dbReference>
<dbReference type="InterPro" id="IPR036047">
    <property type="entry name" value="F-box-like_dom_sf"/>
</dbReference>
<dbReference type="Pfam" id="PF07734">
    <property type="entry name" value="FBA_1"/>
    <property type="match status" value="1"/>
</dbReference>
<dbReference type="CDD" id="cd22157">
    <property type="entry name" value="F-box_AtFBW1-like"/>
    <property type="match status" value="1"/>
</dbReference>
<dbReference type="InterPro" id="IPR017451">
    <property type="entry name" value="F-box-assoc_interact_dom"/>
</dbReference>
<sequence length="368" mass="42404">MSKLHSPAGDESPACQRSPVLPQDLIFEILLRLPVRSLLQFMCVCKSWKTLISDSQFAKDHLRTSTADSNMTHQRLVSSVPYDRFKIEFFSVQSLFQNPSIPIKGLTCWMSHCFEILGSCNGLLCMHDPNEDNIILWNPSTRLRSKRMPNRVSLDDVTCHGFGYDHVNDKYKLFIVVDGERIYVTKIFNFSSNSWTVIQNFPCRNAYSRLGKFVSGTLNWITWGGVLNKDQWMVLFFDLGKESYGEVLLPDGGHDKDFISTLNVIRDCLCFCLLDSKKAHWALWLMKEYGVHESWTKLMIIPDIGSGWYYFSLDPLCISENGVVLLRTTPPKLVLYNSNDGRFDYPRIWDKLGLDVHVYHESLFSPQI</sequence>
<dbReference type="OrthoDB" id="1425577at2759"/>
<dbReference type="AlphaFoldDB" id="A0A8B8M842"/>
<evidence type="ECO:0000259" key="1">
    <source>
        <dbReference type="PROSITE" id="PS50181"/>
    </source>
</evidence>
<reference evidence="3" key="2">
    <citation type="submission" date="2025-08" db="UniProtKB">
        <authorList>
            <consortium name="RefSeq"/>
        </authorList>
    </citation>
    <scope>IDENTIFICATION</scope>
    <source>
        <tissue evidence="3">Young leaves</tissue>
    </source>
</reference>
<dbReference type="Pfam" id="PF00646">
    <property type="entry name" value="F-box"/>
    <property type="match status" value="1"/>
</dbReference>
<dbReference type="Gene3D" id="1.20.1280.50">
    <property type="match status" value="1"/>
</dbReference>
<organism evidence="2 3">
    <name type="scientific">Abrus precatorius</name>
    <name type="common">Indian licorice</name>
    <name type="synonym">Glycine abrus</name>
    <dbReference type="NCBI Taxonomy" id="3816"/>
    <lineage>
        <taxon>Eukaryota</taxon>
        <taxon>Viridiplantae</taxon>
        <taxon>Streptophyta</taxon>
        <taxon>Embryophyta</taxon>
        <taxon>Tracheophyta</taxon>
        <taxon>Spermatophyta</taxon>
        <taxon>Magnoliopsida</taxon>
        <taxon>eudicotyledons</taxon>
        <taxon>Gunneridae</taxon>
        <taxon>Pentapetalae</taxon>
        <taxon>rosids</taxon>
        <taxon>fabids</taxon>
        <taxon>Fabales</taxon>
        <taxon>Fabaceae</taxon>
        <taxon>Papilionoideae</taxon>
        <taxon>50 kb inversion clade</taxon>
        <taxon>NPAAA clade</taxon>
        <taxon>indigoferoid/millettioid clade</taxon>
        <taxon>Abreae</taxon>
        <taxon>Abrus</taxon>
    </lineage>
</organism>
<gene>
    <name evidence="3" type="primary">LOC113871787</name>
</gene>
<dbReference type="SMART" id="SM00256">
    <property type="entry name" value="FBOX"/>
    <property type="match status" value="1"/>
</dbReference>
<proteinExistence type="predicted"/>
<accession>A0A8B8M842</accession>
<name>A0A8B8M842_ABRPR</name>